<evidence type="ECO:0000256" key="1">
    <source>
        <dbReference type="ARBA" id="ARBA00022741"/>
    </source>
</evidence>
<keyword evidence="4" id="KW-0067">ATP-binding</keyword>
<dbReference type="GO" id="GO:0016787">
    <property type="term" value="F:hydrolase activity"/>
    <property type="evidence" value="ECO:0007669"/>
    <property type="project" value="UniProtKB-KW"/>
</dbReference>
<feature type="non-terminal residue" evidence="6">
    <location>
        <position position="255"/>
    </location>
</feature>
<dbReference type="InterPro" id="IPR027417">
    <property type="entry name" value="P-loop_NTPase"/>
</dbReference>
<dbReference type="CDD" id="cd18795">
    <property type="entry name" value="SF2_C_Ski2"/>
    <property type="match status" value="1"/>
</dbReference>
<dbReference type="GO" id="GO:0005524">
    <property type="term" value="F:ATP binding"/>
    <property type="evidence" value="ECO:0007669"/>
    <property type="project" value="UniProtKB-KW"/>
</dbReference>
<keyword evidence="2" id="KW-0378">Hydrolase</keyword>
<protein>
    <recommendedName>
        <fullName evidence="5">Helicase C-terminal domain-containing protein</fullName>
    </recommendedName>
</protein>
<dbReference type="EMBL" id="BARS01038706">
    <property type="protein sequence ID" value="GAG25611.1"/>
    <property type="molecule type" value="Genomic_DNA"/>
</dbReference>
<keyword evidence="3" id="KW-0347">Helicase</keyword>
<evidence type="ECO:0000256" key="2">
    <source>
        <dbReference type="ARBA" id="ARBA00022801"/>
    </source>
</evidence>
<organism evidence="6">
    <name type="scientific">marine sediment metagenome</name>
    <dbReference type="NCBI Taxonomy" id="412755"/>
    <lineage>
        <taxon>unclassified sequences</taxon>
        <taxon>metagenomes</taxon>
        <taxon>ecological metagenomes</taxon>
    </lineage>
</organism>
<dbReference type="SMART" id="SM00490">
    <property type="entry name" value="HELICc"/>
    <property type="match status" value="1"/>
</dbReference>
<dbReference type="Pfam" id="PF00271">
    <property type="entry name" value="Helicase_C"/>
    <property type="match status" value="1"/>
</dbReference>
<dbReference type="AlphaFoldDB" id="X0XKW5"/>
<reference evidence="6" key="1">
    <citation type="journal article" date="2014" name="Front. Microbiol.">
        <title>High frequency of phylogenetically diverse reductive dehalogenase-homologous genes in deep subseafloor sedimentary metagenomes.</title>
        <authorList>
            <person name="Kawai M."/>
            <person name="Futagami T."/>
            <person name="Toyoda A."/>
            <person name="Takaki Y."/>
            <person name="Nishi S."/>
            <person name="Hori S."/>
            <person name="Arai W."/>
            <person name="Tsubouchi T."/>
            <person name="Morono Y."/>
            <person name="Uchiyama I."/>
            <person name="Ito T."/>
            <person name="Fujiyama A."/>
            <person name="Inagaki F."/>
            <person name="Takami H."/>
        </authorList>
    </citation>
    <scope>NUCLEOTIDE SEQUENCE</scope>
    <source>
        <strain evidence="6">Expedition CK06-06</strain>
    </source>
</reference>
<dbReference type="SUPFAM" id="SSF52540">
    <property type="entry name" value="P-loop containing nucleoside triphosphate hydrolases"/>
    <property type="match status" value="1"/>
</dbReference>
<keyword evidence="1" id="KW-0547">Nucleotide-binding</keyword>
<feature type="domain" description="Helicase C-terminal" evidence="5">
    <location>
        <begin position="1"/>
        <end position="146"/>
    </location>
</feature>
<evidence type="ECO:0000256" key="3">
    <source>
        <dbReference type="ARBA" id="ARBA00022806"/>
    </source>
</evidence>
<dbReference type="InterPro" id="IPR050699">
    <property type="entry name" value="RNA-DNA_Helicase"/>
</dbReference>
<name>X0XKW5_9ZZZZ</name>
<dbReference type="PROSITE" id="PS51194">
    <property type="entry name" value="HELICASE_CTER"/>
    <property type="match status" value="1"/>
</dbReference>
<dbReference type="GO" id="GO:0004386">
    <property type="term" value="F:helicase activity"/>
    <property type="evidence" value="ECO:0007669"/>
    <property type="project" value="UniProtKB-KW"/>
</dbReference>
<proteinExistence type="predicted"/>
<dbReference type="Gene3D" id="3.40.50.300">
    <property type="entry name" value="P-loop containing nucleotide triphosphate hydrolases"/>
    <property type="match status" value="1"/>
</dbReference>
<evidence type="ECO:0000259" key="5">
    <source>
        <dbReference type="PROSITE" id="PS51194"/>
    </source>
</evidence>
<evidence type="ECO:0000256" key="4">
    <source>
        <dbReference type="ARBA" id="ARBA00022840"/>
    </source>
</evidence>
<sequence length="255" mass="29730">LLLPEYRFIIGLLRKGIAIHHAGILKEFREMIEMLFGKKYIKVLLATETFAMGINMPAKASVFTSVQKFDGKNFRTILPWEYIQMAGRAGRRGIDDKGLVLILLNLCNRDPLTSTEMCHMLTGDPQSMESRFVIHSNLLLRLISVGNMDFKEFIGKSMMNEDIENQKKEVLNNLSNLKIKQEKKPFYRTDIDNLKQLYTLNQHIEMLSGKKKKKRLREISNLEGTTKFIKEDYQKYLDTVQLEKESVYFKKRLQA</sequence>
<feature type="non-terminal residue" evidence="6">
    <location>
        <position position="1"/>
    </location>
</feature>
<dbReference type="PANTHER" id="PTHR12131:SF1">
    <property type="entry name" value="ATP-DEPENDENT RNA HELICASE SUPV3L1, MITOCHONDRIAL-RELATED"/>
    <property type="match status" value="1"/>
</dbReference>
<accession>X0XKW5</accession>
<dbReference type="PANTHER" id="PTHR12131">
    <property type="entry name" value="ATP-DEPENDENT RNA AND DNA HELICASE"/>
    <property type="match status" value="1"/>
</dbReference>
<dbReference type="InterPro" id="IPR001650">
    <property type="entry name" value="Helicase_C-like"/>
</dbReference>
<gene>
    <name evidence="6" type="ORF">S01H1_59194</name>
</gene>
<comment type="caution">
    <text evidence="6">The sequence shown here is derived from an EMBL/GenBank/DDBJ whole genome shotgun (WGS) entry which is preliminary data.</text>
</comment>
<evidence type="ECO:0000313" key="6">
    <source>
        <dbReference type="EMBL" id="GAG25611.1"/>
    </source>
</evidence>